<feature type="compositionally biased region" description="Basic residues" evidence="1">
    <location>
        <begin position="138"/>
        <end position="149"/>
    </location>
</feature>
<evidence type="ECO:0000256" key="1">
    <source>
        <dbReference type="SAM" id="MobiDB-lite"/>
    </source>
</evidence>
<feature type="region of interest" description="Disordered" evidence="1">
    <location>
        <begin position="95"/>
        <end position="149"/>
    </location>
</feature>
<dbReference type="EMBL" id="GEDV01006025">
    <property type="protein sequence ID" value="JAP82532.1"/>
    <property type="molecule type" value="Transcribed_RNA"/>
</dbReference>
<protein>
    <submittedName>
        <fullName evidence="2">Tick transposon</fullName>
    </submittedName>
</protein>
<proteinExistence type="predicted"/>
<evidence type="ECO:0000313" key="2">
    <source>
        <dbReference type="EMBL" id="JAP82532.1"/>
    </source>
</evidence>
<name>A0A131YVF8_RHIAP</name>
<accession>A0A131YVF8</accession>
<sequence length="149" mass="16799">MLCTTNHETKFTKCTSDVVYEIPLSCGRVYIRQTGQCFNDRARQHKNNVKNGYGSHLAFHCKKCACTPMFADTRPLTPGKSKKEREIVQAHFTNKAGDKCVSAAPPSSTTHESRPPDKHPPAQQHACPQSLTTCGARATRRPRWHSYKW</sequence>
<reference evidence="2" key="1">
    <citation type="journal article" date="2016" name="Ticks Tick Borne Dis.">
        <title>De novo assembly and annotation of the salivary gland transcriptome of Rhipicephalus appendiculatus male and female ticks during blood feeding.</title>
        <authorList>
            <person name="de Castro M.H."/>
            <person name="de Klerk D."/>
            <person name="Pienaar R."/>
            <person name="Latif A.A."/>
            <person name="Rees D.J."/>
            <person name="Mans B.J."/>
        </authorList>
    </citation>
    <scope>NUCLEOTIDE SEQUENCE</scope>
    <source>
        <tissue evidence="2">Salivary glands</tissue>
    </source>
</reference>
<organism evidence="2">
    <name type="scientific">Rhipicephalus appendiculatus</name>
    <name type="common">Brown ear tick</name>
    <dbReference type="NCBI Taxonomy" id="34631"/>
    <lineage>
        <taxon>Eukaryota</taxon>
        <taxon>Metazoa</taxon>
        <taxon>Ecdysozoa</taxon>
        <taxon>Arthropoda</taxon>
        <taxon>Chelicerata</taxon>
        <taxon>Arachnida</taxon>
        <taxon>Acari</taxon>
        <taxon>Parasitiformes</taxon>
        <taxon>Ixodida</taxon>
        <taxon>Ixodoidea</taxon>
        <taxon>Ixodidae</taxon>
        <taxon>Rhipicephalinae</taxon>
        <taxon>Rhipicephalus</taxon>
        <taxon>Rhipicephalus</taxon>
    </lineage>
</organism>
<dbReference type="AlphaFoldDB" id="A0A131YVF8"/>
<feature type="compositionally biased region" description="Basic and acidic residues" evidence="1">
    <location>
        <begin position="111"/>
        <end position="120"/>
    </location>
</feature>